<evidence type="ECO:0000313" key="2">
    <source>
        <dbReference type="EMBL" id="EFR98774.1"/>
    </source>
</evidence>
<name>E3ZUC3_LISSE</name>
<organism evidence="2">
    <name type="scientific">Listeria seeligeri FSL N1-067</name>
    <dbReference type="NCBI Taxonomy" id="702453"/>
    <lineage>
        <taxon>Bacteria</taxon>
        <taxon>Bacillati</taxon>
        <taxon>Bacillota</taxon>
        <taxon>Bacilli</taxon>
        <taxon>Bacillales</taxon>
        <taxon>Listeriaceae</taxon>
        <taxon>Listeria</taxon>
    </lineage>
</organism>
<protein>
    <submittedName>
        <fullName evidence="2">Tmp</fullName>
    </submittedName>
</protein>
<dbReference type="AlphaFoldDB" id="E3ZUC3"/>
<reference evidence="2" key="1">
    <citation type="journal article" date="2010" name="Microbiol. Resour. Announc.">
        <title>Comparative genomics of the bacterial genus Listeria: Genome evolution is characterized by limited gene acquisition and limited gene loss.</title>
        <authorList>
            <person name="den Bakker H.C."/>
            <person name="Cummings C.A."/>
            <person name="Ferreira V."/>
            <person name="Vatta P."/>
            <person name="Orsi R.H."/>
            <person name="Degoricija L."/>
            <person name="Barker M."/>
            <person name="Petrauskene O."/>
            <person name="Furtado M.R."/>
            <person name="Wiedmann M."/>
        </authorList>
    </citation>
    <scope>NUCLEOTIDE SEQUENCE [LARGE SCALE GENOMIC DNA]</scope>
    <source>
        <strain evidence="2">FSL N1-067</strain>
    </source>
</reference>
<dbReference type="Proteomes" id="UP000004302">
    <property type="component" value="Chromosome"/>
</dbReference>
<feature type="non-terminal residue" evidence="2">
    <location>
        <position position="49"/>
    </location>
</feature>
<comment type="caution">
    <text evidence="2">The sequence shown here is derived from an EMBL/GenBank/DDBJ whole genome shotgun (WGS) entry which is preliminary data.</text>
</comment>
<proteinExistence type="predicted"/>
<feature type="domain" description="Phage tail tape measure protein" evidence="1">
    <location>
        <begin position="1"/>
        <end position="48"/>
    </location>
</feature>
<dbReference type="EMBL" id="ADXJ01001117">
    <property type="protein sequence ID" value="EFR98774.1"/>
    <property type="molecule type" value="Genomic_DNA"/>
</dbReference>
<gene>
    <name evidence="2" type="ORF">NT03LS_3214</name>
</gene>
<sequence length="49" mass="4803">MADAANILAGAANASATGVEEMKMSLQQVSAVASGVGLSFDDTSTMLAV</sequence>
<accession>E3ZUC3</accession>
<dbReference type="Pfam" id="PF10145">
    <property type="entry name" value="PhageMin_Tail"/>
    <property type="match status" value="1"/>
</dbReference>
<dbReference type="HOGENOM" id="CLU_3146343_0_0_9"/>
<evidence type="ECO:0000259" key="1">
    <source>
        <dbReference type="Pfam" id="PF10145"/>
    </source>
</evidence>
<dbReference type="InterPro" id="IPR010090">
    <property type="entry name" value="Phage_tape_meas"/>
</dbReference>